<dbReference type="InterPro" id="IPR011041">
    <property type="entry name" value="Quinoprot_gluc/sorb_DH_b-prop"/>
</dbReference>
<sequence length="359" mass="40034">GRLFCLEQGGAIIILPKDKNAAKPKREVFFDISERKPWRENEEGLLGMAFHPKFAANGKFYVYYSQQEPKRSVVSEFTVAKAHPNRADMKSERILLEFPQPYWNHNGGVILFGPDGKLYIASGDGGKANDPHDNAQNLGTMLGKIFRIDVDARTGKLAYGIPADNPFAGRKDDTRGEIWAYGLRNVWRMSFDRETGDLWAADVGQNKWEEVNLITRGGNYGWNIRESFHKFKEDGPAKGDWIDPVIEYAHHAGVEKESKFPGHGYGVSITGGYVYRGKAIPALRGAYVYGDFVTGLIFAVRQKDGKATEHGTIHQQKGKVYQIASFGEDAEGELYLLPLVSNPPTKRDPLGGILQLVAE</sequence>
<dbReference type="Gene3D" id="2.120.10.30">
    <property type="entry name" value="TolB, C-terminal domain"/>
    <property type="match status" value="1"/>
</dbReference>
<dbReference type="EMBL" id="UINC01104228">
    <property type="protein sequence ID" value="SVC67225.1"/>
    <property type="molecule type" value="Genomic_DNA"/>
</dbReference>
<dbReference type="Pfam" id="PF07995">
    <property type="entry name" value="GSDH"/>
    <property type="match status" value="1"/>
</dbReference>
<dbReference type="AlphaFoldDB" id="A0A382P3Q6"/>
<evidence type="ECO:0000313" key="2">
    <source>
        <dbReference type="EMBL" id="SVC67225.1"/>
    </source>
</evidence>
<feature type="domain" description="Glucose/Sorbosone dehydrogenase" evidence="1">
    <location>
        <begin position="2"/>
        <end position="337"/>
    </location>
</feature>
<dbReference type="PANTHER" id="PTHR19328:SF75">
    <property type="entry name" value="ALDOSE SUGAR DEHYDROGENASE YLII"/>
    <property type="match status" value="1"/>
</dbReference>
<dbReference type="InterPro" id="IPR011042">
    <property type="entry name" value="6-blade_b-propeller_TolB-like"/>
</dbReference>
<name>A0A382P3Q6_9ZZZZ</name>
<organism evidence="2">
    <name type="scientific">marine metagenome</name>
    <dbReference type="NCBI Taxonomy" id="408172"/>
    <lineage>
        <taxon>unclassified sequences</taxon>
        <taxon>metagenomes</taxon>
        <taxon>ecological metagenomes</taxon>
    </lineage>
</organism>
<feature type="non-terminal residue" evidence="2">
    <location>
        <position position="1"/>
    </location>
</feature>
<dbReference type="SUPFAM" id="SSF50952">
    <property type="entry name" value="Soluble quinoprotein glucose dehydrogenase"/>
    <property type="match status" value="1"/>
</dbReference>
<gene>
    <name evidence="2" type="ORF">METZ01_LOCUS320079</name>
</gene>
<proteinExistence type="predicted"/>
<reference evidence="2" key="1">
    <citation type="submission" date="2018-05" db="EMBL/GenBank/DDBJ databases">
        <authorList>
            <person name="Lanie J.A."/>
            <person name="Ng W.-L."/>
            <person name="Kazmierczak K.M."/>
            <person name="Andrzejewski T.M."/>
            <person name="Davidsen T.M."/>
            <person name="Wayne K.J."/>
            <person name="Tettelin H."/>
            <person name="Glass J.I."/>
            <person name="Rusch D."/>
            <person name="Podicherti R."/>
            <person name="Tsui H.-C.T."/>
            <person name="Winkler M.E."/>
        </authorList>
    </citation>
    <scope>NUCLEOTIDE SEQUENCE</scope>
</reference>
<dbReference type="InterPro" id="IPR012938">
    <property type="entry name" value="Glc/Sorbosone_DH"/>
</dbReference>
<dbReference type="PANTHER" id="PTHR19328">
    <property type="entry name" value="HEDGEHOG-INTERACTING PROTEIN"/>
    <property type="match status" value="1"/>
</dbReference>
<accession>A0A382P3Q6</accession>
<evidence type="ECO:0000259" key="1">
    <source>
        <dbReference type="Pfam" id="PF07995"/>
    </source>
</evidence>
<protein>
    <recommendedName>
        <fullName evidence="1">Glucose/Sorbosone dehydrogenase domain-containing protein</fullName>
    </recommendedName>
</protein>